<evidence type="ECO:0000313" key="1">
    <source>
        <dbReference type="EMBL" id="TEU47578.1"/>
    </source>
</evidence>
<dbReference type="Proteomes" id="UP000298234">
    <property type="component" value="Unassembled WGS sequence"/>
</dbReference>
<proteinExistence type="predicted"/>
<reference evidence="1 2" key="1">
    <citation type="submission" date="2019-03" db="EMBL/GenBank/DDBJ databases">
        <title>Burkholderia cepacia outbreak.</title>
        <authorList>
            <person name="Farzana R."/>
            <person name="Walsh T.R."/>
        </authorList>
    </citation>
    <scope>NUCLEOTIDE SEQUENCE [LARGE SCALE GENOMIC DNA]</scope>
    <source>
        <strain evidence="2">d13</strain>
    </source>
</reference>
<organism evidence="1 2">
    <name type="scientific">Burkholderia cepacia</name>
    <name type="common">Pseudomonas cepacia</name>
    <dbReference type="NCBI Taxonomy" id="292"/>
    <lineage>
        <taxon>Bacteria</taxon>
        <taxon>Pseudomonadati</taxon>
        <taxon>Pseudomonadota</taxon>
        <taxon>Betaproteobacteria</taxon>
        <taxon>Burkholderiales</taxon>
        <taxon>Burkholderiaceae</taxon>
        <taxon>Burkholderia</taxon>
        <taxon>Burkholderia cepacia complex</taxon>
    </lineage>
</organism>
<dbReference type="EMBL" id="SNSQ01000016">
    <property type="protein sequence ID" value="TEU47578.1"/>
    <property type="molecule type" value="Genomic_DNA"/>
</dbReference>
<sequence>MIKYTVAQRAWCDTYHRETGFHPMMDSFEAGRETFHDAATRAIRWYETHSMEAHRLIQLALPQRQD</sequence>
<evidence type="ECO:0000313" key="2">
    <source>
        <dbReference type="Proteomes" id="UP000298234"/>
    </source>
</evidence>
<name>A0AAX2RQR1_BURCE</name>
<dbReference type="AlphaFoldDB" id="A0AAX2RQR1"/>
<dbReference type="RefSeq" id="WP_134256310.1">
    <property type="nucleotide sequence ID" value="NZ_SNSH01000016.1"/>
</dbReference>
<comment type="caution">
    <text evidence="1">The sequence shown here is derived from an EMBL/GenBank/DDBJ whole genome shotgun (WGS) entry which is preliminary data.</text>
</comment>
<protein>
    <submittedName>
        <fullName evidence="1">Uncharacterized protein</fullName>
    </submittedName>
</protein>
<gene>
    <name evidence="1" type="ORF">E3D37_16365</name>
</gene>
<accession>A0AAX2RQR1</accession>